<organism evidence="2 3">
    <name type="scientific">Bacteroides helcogenes (strain ATCC 35417 / DSM 20613 / JCM 6297 / CCUG 15421 / P 36-108)</name>
    <dbReference type="NCBI Taxonomy" id="693979"/>
    <lineage>
        <taxon>Bacteria</taxon>
        <taxon>Pseudomonadati</taxon>
        <taxon>Bacteroidota</taxon>
        <taxon>Bacteroidia</taxon>
        <taxon>Bacteroidales</taxon>
        <taxon>Bacteroidaceae</taxon>
        <taxon>Bacteroides</taxon>
    </lineage>
</organism>
<dbReference type="PROSITE" id="PS51257">
    <property type="entry name" value="PROKAR_LIPOPROTEIN"/>
    <property type="match status" value="1"/>
</dbReference>
<proteinExistence type="predicted"/>
<dbReference type="EMBL" id="CP002352">
    <property type="protein sequence ID" value="ADV42753.1"/>
    <property type="molecule type" value="Genomic_DNA"/>
</dbReference>
<dbReference type="KEGG" id="bhl:Bache_0731"/>
<feature type="chain" id="PRO_5003210925" description="6-bladed beta-propeller" evidence="1">
    <location>
        <begin position="20"/>
        <end position="391"/>
    </location>
</feature>
<keyword evidence="3" id="KW-1185">Reference proteome</keyword>
<reference evidence="2 3" key="2">
    <citation type="journal article" date="2011" name="Stand. Genomic Sci.">
        <title>Complete genome sequence of Bacteroides helcogenes type strain (P 36-108).</title>
        <authorList>
            <person name="Pati A."/>
            <person name="Gronow S."/>
            <person name="Zeytun A."/>
            <person name="Lapidus A."/>
            <person name="Nolan M."/>
            <person name="Hammon N."/>
            <person name="Deshpande S."/>
            <person name="Cheng J.F."/>
            <person name="Tapia R."/>
            <person name="Han C."/>
            <person name="Goodwin L."/>
            <person name="Pitluck S."/>
            <person name="Liolios K."/>
            <person name="Pagani I."/>
            <person name="Ivanova N."/>
            <person name="Mavromatis K."/>
            <person name="Chen A."/>
            <person name="Palaniappan K."/>
            <person name="Land M."/>
            <person name="Hauser L."/>
            <person name="Chang Y.J."/>
            <person name="Jeffries C.D."/>
            <person name="Detter J.C."/>
            <person name="Brambilla E."/>
            <person name="Rohde M."/>
            <person name="Goker M."/>
            <person name="Woyke T."/>
            <person name="Bristow J."/>
            <person name="Eisen J.A."/>
            <person name="Markowitz V."/>
            <person name="Hugenholtz P."/>
            <person name="Kyrpides N.C."/>
            <person name="Klenk H.P."/>
            <person name="Lucas S."/>
        </authorList>
    </citation>
    <scope>NUCLEOTIDE SEQUENCE [LARGE SCALE GENOMIC DNA]</scope>
    <source>
        <strain evidence="3">ATCC 35417 / DSM 20613 / JCM 6297 / CCUG 15421 / P 36-108</strain>
    </source>
</reference>
<dbReference type="Proteomes" id="UP000008630">
    <property type="component" value="Chromosome"/>
</dbReference>
<evidence type="ECO:0000313" key="3">
    <source>
        <dbReference type="Proteomes" id="UP000008630"/>
    </source>
</evidence>
<dbReference type="AlphaFoldDB" id="E6SNG0"/>
<protein>
    <recommendedName>
        <fullName evidence="4">6-bladed beta-propeller</fullName>
    </recommendedName>
</protein>
<accession>E6SNG0</accession>
<dbReference type="Pfam" id="PF17170">
    <property type="entry name" value="DUF5128"/>
    <property type="match status" value="1"/>
</dbReference>
<feature type="signal peptide" evidence="1">
    <location>
        <begin position="1"/>
        <end position="19"/>
    </location>
</feature>
<dbReference type="STRING" id="693979.Bache_0731"/>
<evidence type="ECO:0000313" key="2">
    <source>
        <dbReference type="EMBL" id="ADV42753.1"/>
    </source>
</evidence>
<evidence type="ECO:0008006" key="4">
    <source>
        <dbReference type="Google" id="ProtNLM"/>
    </source>
</evidence>
<dbReference type="Gene3D" id="2.120.10.30">
    <property type="entry name" value="TolB, C-terminal domain"/>
    <property type="match status" value="1"/>
</dbReference>
<sequence>MIMVRSIFCLMSTLFIVGACTQHPNHVENDYMTVQLPLANKENKLNLSEVADSINYVILETNADCLIGTVDKILVTDNGNFLIVDKEISSSVYLYDKDGRFLRKIGEAGMGKGEYTVIEDVVCYHNWIYIWDSSAKKVLKFAENGAFLDSCPFEYSAYSICCLGEDKLAFCCDYTPNRSLYSNHQYPSLIFLDMKKNKVKSALFFDSDISCRAYLSTLNNLCNNHLYLPLNDTIYNITSSGIGKKMVLQYAEHYVKNRNAYIDRSKSERLSADDASKSFVEDMFPHLITYFACDEVNVLFMRMNKFLYYGFYYPKSGVYKECSSKNGFPIVNDIDSIAVFSPRYSKGNIIYGTAEPSQLIERKSSNPSLSQSIKELAEDSNPVVVKIFMKE</sequence>
<reference key="1">
    <citation type="submission" date="2010-11" db="EMBL/GenBank/DDBJ databases">
        <title>The complete genome of Bacteroides helcogenes P 36-108.</title>
        <authorList>
            <consortium name="US DOE Joint Genome Institute (JGI-PGF)"/>
            <person name="Lucas S."/>
            <person name="Copeland A."/>
            <person name="Lapidus A."/>
            <person name="Bruce D."/>
            <person name="Goodwin L."/>
            <person name="Pitluck S."/>
            <person name="Kyrpides N."/>
            <person name="Mavromatis K."/>
            <person name="Ivanova N."/>
            <person name="Zeytun A."/>
            <person name="Brettin T."/>
            <person name="Detter J.C."/>
            <person name="Tapia R."/>
            <person name="Han C."/>
            <person name="Land M."/>
            <person name="Hauser L."/>
            <person name="Markowitz V."/>
            <person name="Cheng J.-F."/>
            <person name="Hugenholtz P."/>
            <person name="Woyke T."/>
            <person name="Wu D."/>
            <person name="Gronow S."/>
            <person name="Wellnitz S."/>
            <person name="Brambilla E."/>
            <person name="Klenk H.-P."/>
            <person name="Eisen J.A."/>
        </authorList>
    </citation>
    <scope>NUCLEOTIDE SEQUENCE</scope>
    <source>
        <strain>P 36-108</strain>
    </source>
</reference>
<dbReference type="HOGENOM" id="CLU_053283_1_0_10"/>
<gene>
    <name evidence="2" type="ordered locus">Bache_0731</name>
</gene>
<keyword evidence="1" id="KW-0732">Signal</keyword>
<dbReference type="eggNOG" id="COG3391">
    <property type="taxonomic scope" value="Bacteria"/>
</dbReference>
<evidence type="ECO:0000256" key="1">
    <source>
        <dbReference type="SAM" id="SignalP"/>
    </source>
</evidence>
<dbReference type="InterPro" id="IPR011042">
    <property type="entry name" value="6-blade_b-propeller_TolB-like"/>
</dbReference>
<name>E6SNG0_BACT6</name>